<dbReference type="PATRIC" id="fig|1514904.3.peg.3368"/>
<name>A0A0N1J6H0_9HYPH</name>
<dbReference type="EC" id="3.5.4.26" evidence="12"/>
<feature type="binding site" evidence="15">
    <location>
        <position position="61"/>
    </location>
    <ligand>
        <name>Zn(2+)</name>
        <dbReference type="ChEBI" id="CHEBI:29105"/>
        <note>catalytic</note>
    </ligand>
</feature>
<feature type="binding site" evidence="14">
    <location>
        <position position="195"/>
    </location>
    <ligand>
        <name>NADP(+)</name>
        <dbReference type="ChEBI" id="CHEBI:58349"/>
    </ligand>
</feature>
<dbReference type="GO" id="GO:0008835">
    <property type="term" value="F:diaminohydroxyphosphoribosylaminopyrimidine deaminase activity"/>
    <property type="evidence" value="ECO:0007669"/>
    <property type="project" value="UniProtKB-EC"/>
</dbReference>
<feature type="active site" description="Proton donor" evidence="13">
    <location>
        <position position="63"/>
    </location>
</feature>
<dbReference type="InterPro" id="IPR002125">
    <property type="entry name" value="CMP_dCMP_dom"/>
</dbReference>
<feature type="binding site" evidence="14">
    <location>
        <begin position="307"/>
        <end position="313"/>
    </location>
    <ligand>
        <name>NADP(+)</name>
        <dbReference type="ChEBI" id="CHEBI:58349"/>
    </ligand>
</feature>
<evidence type="ECO:0000256" key="8">
    <source>
        <dbReference type="ARBA" id="ARBA00022833"/>
    </source>
</evidence>
<dbReference type="PIRSF" id="PIRSF006769">
    <property type="entry name" value="RibD"/>
    <property type="match status" value="1"/>
</dbReference>
<keyword evidence="10 12" id="KW-0560">Oxidoreductase</keyword>
<comment type="function">
    <text evidence="1 12">Converts 2,5-diamino-6-(ribosylamino)-4(3h)-pyrimidinone 5'-phosphate into 5-amino-6-(ribosylamino)-2,4(1h,3h)-pyrimidinedione 5'-phosphate.</text>
</comment>
<dbReference type="Gene3D" id="3.40.430.10">
    <property type="entry name" value="Dihydrofolate Reductase, subunit A"/>
    <property type="match status" value="1"/>
</dbReference>
<evidence type="ECO:0000256" key="3">
    <source>
        <dbReference type="ARBA" id="ARBA00004910"/>
    </source>
</evidence>
<feature type="binding site" evidence="14">
    <location>
        <position position="234"/>
    </location>
    <ligand>
        <name>NADP(+)</name>
        <dbReference type="ChEBI" id="CHEBI:58349"/>
    </ligand>
</feature>
<keyword evidence="18" id="KW-1185">Reference proteome</keyword>
<evidence type="ECO:0000256" key="14">
    <source>
        <dbReference type="PIRSR" id="PIRSR006769-2"/>
    </source>
</evidence>
<evidence type="ECO:0000256" key="11">
    <source>
        <dbReference type="ARBA" id="ARBA00023268"/>
    </source>
</evidence>
<dbReference type="InterPro" id="IPR016192">
    <property type="entry name" value="APOBEC/CMP_deaminase_Zn-bd"/>
</dbReference>
<evidence type="ECO:0000259" key="16">
    <source>
        <dbReference type="PROSITE" id="PS51747"/>
    </source>
</evidence>
<comment type="catalytic activity">
    <reaction evidence="12">
        <text>2,5-diamino-6-hydroxy-4-(5-phosphoribosylamino)-pyrimidine + H2O + H(+) = 5-amino-6-(5-phospho-D-ribosylamino)uracil + NH4(+)</text>
        <dbReference type="Rhea" id="RHEA:21868"/>
        <dbReference type="ChEBI" id="CHEBI:15377"/>
        <dbReference type="ChEBI" id="CHEBI:15378"/>
        <dbReference type="ChEBI" id="CHEBI:28938"/>
        <dbReference type="ChEBI" id="CHEBI:58453"/>
        <dbReference type="ChEBI" id="CHEBI:58614"/>
        <dbReference type="EC" id="3.5.4.26"/>
    </reaction>
</comment>
<dbReference type="PROSITE" id="PS51747">
    <property type="entry name" value="CYT_DCMP_DEAMINASES_2"/>
    <property type="match status" value="1"/>
</dbReference>
<comment type="similarity">
    <text evidence="4 12">In the N-terminal section; belongs to the cytidine and deoxycytidylate deaminase family.</text>
</comment>
<accession>A0A0N1J6H0</accession>
<keyword evidence="7 12" id="KW-0479">Metal-binding</keyword>
<dbReference type="PANTHER" id="PTHR38011">
    <property type="entry name" value="DIHYDROFOLATE REDUCTASE FAMILY PROTEIN (AFU_ORTHOLOGUE AFUA_8G06820)"/>
    <property type="match status" value="1"/>
</dbReference>
<evidence type="ECO:0000256" key="1">
    <source>
        <dbReference type="ARBA" id="ARBA00002151"/>
    </source>
</evidence>
<evidence type="ECO:0000256" key="10">
    <source>
        <dbReference type="ARBA" id="ARBA00023002"/>
    </source>
</evidence>
<dbReference type="InterPro" id="IPR024072">
    <property type="entry name" value="DHFR-like_dom_sf"/>
</dbReference>
<dbReference type="EMBL" id="JXMU01000008">
    <property type="protein sequence ID" value="KPB01754.1"/>
    <property type="molecule type" value="Genomic_DNA"/>
</dbReference>
<evidence type="ECO:0000256" key="6">
    <source>
        <dbReference type="ARBA" id="ARBA00022619"/>
    </source>
</evidence>
<evidence type="ECO:0000256" key="15">
    <source>
        <dbReference type="PIRSR" id="PIRSR006769-3"/>
    </source>
</evidence>
<dbReference type="Gene3D" id="3.40.140.10">
    <property type="entry name" value="Cytidine Deaminase, domain 2"/>
    <property type="match status" value="1"/>
</dbReference>
<evidence type="ECO:0000313" key="18">
    <source>
        <dbReference type="Proteomes" id="UP000038011"/>
    </source>
</evidence>
<dbReference type="PANTHER" id="PTHR38011:SF7">
    <property type="entry name" value="2,5-DIAMINO-6-RIBOSYLAMINO-4(3H)-PYRIMIDINONE 5'-PHOSPHATE REDUCTASE"/>
    <property type="match status" value="1"/>
</dbReference>
<feature type="binding site" evidence="15">
    <location>
        <position position="95"/>
    </location>
    <ligand>
        <name>Zn(2+)</name>
        <dbReference type="ChEBI" id="CHEBI:29105"/>
        <note>catalytic</note>
    </ligand>
</feature>
<feature type="binding site" evidence="14">
    <location>
        <position position="305"/>
    </location>
    <ligand>
        <name>substrate</name>
    </ligand>
</feature>
<dbReference type="GO" id="GO:0009231">
    <property type="term" value="P:riboflavin biosynthetic process"/>
    <property type="evidence" value="ECO:0007669"/>
    <property type="project" value="UniProtKB-UniPathway"/>
</dbReference>
<dbReference type="STRING" id="1514904.SU32_06675"/>
<gene>
    <name evidence="17" type="ORF">SU32_06675</name>
</gene>
<comment type="caution">
    <text evidence="17">The sequence shown here is derived from an EMBL/GenBank/DDBJ whole genome shotgun (WGS) entry which is preliminary data.</text>
</comment>
<evidence type="ECO:0000256" key="4">
    <source>
        <dbReference type="ARBA" id="ARBA00005259"/>
    </source>
</evidence>
<dbReference type="GO" id="GO:0008703">
    <property type="term" value="F:5-amino-6-(5-phosphoribosylamino)uracil reductase activity"/>
    <property type="evidence" value="ECO:0007669"/>
    <property type="project" value="UniProtKB-EC"/>
</dbReference>
<feature type="domain" description="CMP/dCMP-type deaminase" evidence="16">
    <location>
        <begin position="8"/>
        <end position="133"/>
    </location>
</feature>
<comment type="similarity">
    <text evidence="5 12">In the C-terminal section; belongs to the HTP reductase family.</text>
</comment>
<feature type="binding site" evidence="15">
    <location>
        <position position="86"/>
    </location>
    <ligand>
        <name>Zn(2+)</name>
        <dbReference type="ChEBI" id="CHEBI:29105"/>
        <note>catalytic</note>
    </ligand>
</feature>
<dbReference type="EC" id="1.1.1.193" evidence="12"/>
<dbReference type="Proteomes" id="UP000038011">
    <property type="component" value="Unassembled WGS sequence"/>
</dbReference>
<dbReference type="InterPro" id="IPR050765">
    <property type="entry name" value="Riboflavin_Biosynth_HTPR"/>
</dbReference>
<evidence type="ECO:0000256" key="5">
    <source>
        <dbReference type="ARBA" id="ARBA00007417"/>
    </source>
</evidence>
<dbReference type="NCBIfam" id="TIGR00326">
    <property type="entry name" value="eubact_ribD"/>
    <property type="match status" value="1"/>
</dbReference>
<evidence type="ECO:0000313" key="17">
    <source>
        <dbReference type="EMBL" id="KPB01754.1"/>
    </source>
</evidence>
<dbReference type="Pfam" id="PF01872">
    <property type="entry name" value="RibD_C"/>
    <property type="match status" value="1"/>
</dbReference>
<feature type="binding site" evidence="14">
    <location>
        <position position="218"/>
    </location>
    <ligand>
        <name>substrate</name>
    </ligand>
</feature>
<comment type="cofactor">
    <cofactor evidence="12 15">
        <name>Zn(2+)</name>
        <dbReference type="ChEBI" id="CHEBI:29105"/>
    </cofactor>
    <text evidence="12 15">Binds 1 zinc ion.</text>
</comment>
<feature type="binding site" evidence="14">
    <location>
        <position position="211"/>
    </location>
    <ligand>
        <name>NADP(+)</name>
        <dbReference type="ChEBI" id="CHEBI:58349"/>
    </ligand>
</feature>
<reference evidence="17 18" key="1">
    <citation type="submission" date="2015-01" db="EMBL/GenBank/DDBJ databases">
        <title>Ahrensia donghaiensis sp. nov., a novel dimethylsulphoniopropionate-cleavage bacterium isolated from seawater and emended descriptions of the genus Ahrensia and Ahrensia kielensis.</title>
        <authorList>
            <person name="Liu J."/>
        </authorList>
    </citation>
    <scope>NUCLEOTIDE SEQUENCE [LARGE SCALE GENOMIC DNA]</scope>
    <source>
        <strain evidence="17 18">LZD062</strain>
    </source>
</reference>
<comment type="pathway">
    <text evidence="3 12">Cofactor biosynthesis; riboflavin biosynthesis; 5-amino-6-(D-ribitylamino)uracil from GTP: step 3/4.</text>
</comment>
<dbReference type="Pfam" id="PF00383">
    <property type="entry name" value="dCMP_cyt_deam_1"/>
    <property type="match status" value="1"/>
</dbReference>
<keyword evidence="9 12" id="KW-0521">NADP</keyword>
<evidence type="ECO:0000256" key="9">
    <source>
        <dbReference type="ARBA" id="ARBA00022857"/>
    </source>
</evidence>
<organism evidence="17 18">
    <name type="scientific">Ahrensia marina</name>
    <dbReference type="NCBI Taxonomy" id="1514904"/>
    <lineage>
        <taxon>Bacteria</taxon>
        <taxon>Pseudomonadati</taxon>
        <taxon>Pseudomonadota</taxon>
        <taxon>Alphaproteobacteria</taxon>
        <taxon>Hyphomicrobiales</taxon>
        <taxon>Ahrensiaceae</taxon>
        <taxon>Ahrensia</taxon>
    </lineage>
</organism>
<feature type="binding site" evidence="14">
    <location>
        <position position="165"/>
    </location>
    <ligand>
        <name>NADP(+)</name>
        <dbReference type="ChEBI" id="CHEBI:58349"/>
    </ligand>
</feature>
<protein>
    <recommendedName>
        <fullName evidence="12">Riboflavin biosynthesis protein RibD</fullName>
    </recommendedName>
    <domain>
        <recommendedName>
            <fullName evidence="12">Diaminohydroxyphosphoribosylaminopyrimidine deaminase</fullName>
            <shortName evidence="12">DRAP deaminase</shortName>
            <ecNumber evidence="12">3.5.4.26</ecNumber>
        </recommendedName>
        <alternativeName>
            <fullName evidence="12">Riboflavin-specific deaminase</fullName>
        </alternativeName>
    </domain>
    <domain>
        <recommendedName>
            <fullName evidence="12">5-amino-6-(5-phosphoribosylamino)uracil reductase</fullName>
            <ecNumber evidence="12">1.1.1.193</ecNumber>
        </recommendedName>
        <alternativeName>
            <fullName evidence="12">HTP reductase</fullName>
        </alternativeName>
    </domain>
</protein>
<keyword evidence="11" id="KW-0511">Multifunctional enzyme</keyword>
<dbReference type="InterPro" id="IPR016193">
    <property type="entry name" value="Cytidine_deaminase-like"/>
</dbReference>
<keyword evidence="8 12" id="KW-0862">Zinc</keyword>
<proteinExistence type="inferred from homology"/>
<keyword evidence="12" id="KW-0378">Hydrolase</keyword>
<feature type="binding site" evidence="14">
    <location>
        <position position="207"/>
    </location>
    <ligand>
        <name>NADP(+)</name>
        <dbReference type="ChEBI" id="CHEBI:58349"/>
    </ligand>
</feature>
<feature type="binding site" evidence="14">
    <location>
        <position position="215"/>
    </location>
    <ligand>
        <name>substrate</name>
    </ligand>
</feature>
<dbReference type="RefSeq" id="WP_053998581.1">
    <property type="nucleotide sequence ID" value="NZ_JXMU01000008.1"/>
</dbReference>
<dbReference type="OrthoDB" id="9800865at2"/>
<evidence type="ECO:0000256" key="2">
    <source>
        <dbReference type="ARBA" id="ARBA00004882"/>
    </source>
</evidence>
<evidence type="ECO:0000256" key="13">
    <source>
        <dbReference type="PIRSR" id="PIRSR006769-1"/>
    </source>
</evidence>
<dbReference type="GO" id="GO:0008270">
    <property type="term" value="F:zinc ion binding"/>
    <property type="evidence" value="ECO:0007669"/>
    <property type="project" value="InterPro"/>
</dbReference>
<dbReference type="InterPro" id="IPR004794">
    <property type="entry name" value="Eubact_RibD"/>
</dbReference>
<sequence length="369" mass="39200">MAAETFTKTDERFMAAAIRLGRRHLARTGTNPSVSTLLVKDLGNGPVIVGSGITDIGGRPHAEAAALAEAGEHARGATAYVTLEPCAHHGRTPPCAVSLVNAGITRLVSALTDPDDRVSGRGYKILRDADIAVAVGCLEDEARSVLGSYLNRSMTKRAQATLKLAVSADGMIGDRKVQQLMITQEQARHQSHLLRAEHEAIIVGVDTAIIDNPTLTCRLPGLEDRSPARIVLDTGARMSVDCALVRTIEQAPLYVATAYPQSDSAKALSDHGVKIIACDIHEGRIALPELMEDLAGIGITRALVEGGAQIAASFLNDALVENISLFESDVVVGKSGISSPVSSNELPDGFEIKRRALFGPDRYFEIGRV</sequence>
<dbReference type="SUPFAM" id="SSF53927">
    <property type="entry name" value="Cytidine deaminase-like"/>
    <property type="match status" value="1"/>
</dbReference>
<dbReference type="InterPro" id="IPR002734">
    <property type="entry name" value="RibDG_C"/>
</dbReference>
<keyword evidence="6 12" id="KW-0686">Riboflavin biosynthesis</keyword>
<dbReference type="PROSITE" id="PS00903">
    <property type="entry name" value="CYT_DCMP_DEAMINASES_1"/>
    <property type="match status" value="1"/>
</dbReference>
<comment type="pathway">
    <text evidence="2 12">Cofactor biosynthesis; riboflavin biosynthesis; 5-amino-6-(D-ribitylamino)uracil from GTP: step 2/4.</text>
</comment>
<dbReference type="UniPathway" id="UPA00275">
    <property type="reaction ID" value="UER00401"/>
</dbReference>
<evidence type="ECO:0000256" key="12">
    <source>
        <dbReference type="PIRNR" id="PIRNR006769"/>
    </source>
</evidence>
<comment type="catalytic activity">
    <reaction evidence="12">
        <text>5-amino-6-(5-phospho-D-ribitylamino)uracil + NADP(+) = 5-amino-6-(5-phospho-D-ribosylamino)uracil + NADPH + H(+)</text>
        <dbReference type="Rhea" id="RHEA:17845"/>
        <dbReference type="ChEBI" id="CHEBI:15378"/>
        <dbReference type="ChEBI" id="CHEBI:57783"/>
        <dbReference type="ChEBI" id="CHEBI:58349"/>
        <dbReference type="ChEBI" id="CHEBI:58421"/>
        <dbReference type="ChEBI" id="CHEBI:58453"/>
        <dbReference type="EC" id="1.1.1.193"/>
    </reaction>
</comment>
<dbReference type="AlphaFoldDB" id="A0A0N1J6H0"/>
<dbReference type="SUPFAM" id="SSF53597">
    <property type="entry name" value="Dihydrofolate reductase-like"/>
    <property type="match status" value="1"/>
</dbReference>
<evidence type="ECO:0000256" key="7">
    <source>
        <dbReference type="ARBA" id="ARBA00022723"/>
    </source>
</evidence>